<feature type="transmembrane region" description="Helical" evidence="2">
    <location>
        <begin position="336"/>
        <end position="357"/>
    </location>
</feature>
<keyword evidence="2" id="KW-0812">Transmembrane</keyword>
<feature type="transmembrane region" description="Helical" evidence="2">
    <location>
        <begin position="110"/>
        <end position="132"/>
    </location>
</feature>
<comment type="caution">
    <text evidence="3">The sequence shown here is derived from an EMBL/GenBank/DDBJ whole genome shotgun (WGS) entry which is preliminary data.</text>
</comment>
<feature type="transmembrane region" description="Helical" evidence="2">
    <location>
        <begin position="411"/>
        <end position="430"/>
    </location>
</feature>
<evidence type="ECO:0000256" key="2">
    <source>
        <dbReference type="SAM" id="Phobius"/>
    </source>
</evidence>
<organism evidence="3 4">
    <name type="scientific">Bombiscardovia coagulans</name>
    <dbReference type="NCBI Taxonomy" id="686666"/>
    <lineage>
        <taxon>Bacteria</taxon>
        <taxon>Bacillati</taxon>
        <taxon>Actinomycetota</taxon>
        <taxon>Actinomycetes</taxon>
        <taxon>Bifidobacteriales</taxon>
        <taxon>Bifidobacteriaceae</taxon>
        <taxon>Bombiscardovia</taxon>
    </lineage>
</organism>
<name>A0A261EQ01_9BIFI</name>
<sequence>MNAGIIERLRRHPRYVVGICSLLGVSIAFAVVLMWLPKSSNMWTLPIHQLDAPSHYYSIRKLLRNGLSATFELYPNDAFYPPLFHVCVWALLKLSQLCGLQLSIFAGVNIIWLLASGILFPAGMLLWCSYFFHNIRLPYRAVLCVLIPVVSVSSVAHPYWYLSAGPILAYGFATCILPFLLYASLRLIDVLTDSAVRSRQSVFQWLTISIVLGVLVLLAHPRVAFTYLVFIIFFILLKFSWKLIASVFAFLGLAAGLFTWYVMHRDHGKNYFNPATWFHTYTPTRPLSESLTIFATNFLPGVAGLLMFVLVMFSVWSSLTLSAGRRKDGVALISSYLLTGAIYLSSASLTGPVANILTAAWYRVETRPLSMIPLAVLPLVTFGTSRCIAYIESDTAGKKLQWLASKTRRKGLALAWLCVLLVAVITANLANPTRDELRQQVETSTAPDSENPTEQLTPGKLRVLQAVYEQVEPDSVVISDPMNGSMYGMALYGMNMLYPVYNPMDTKNGKVFGQVEAAFNSGNRDQVLQTVCPVNPSYTSKQGSSIAQGPKYFLAMGPQAPSLQLFTYKAQYDPFHSQELIDSYIRSGTLIPVDSFAYEAPSGQQWQLLRFDCHKQQ</sequence>
<protein>
    <recommendedName>
        <fullName evidence="5">Transmembrane protein alanine and leucine rich</fullName>
    </recommendedName>
</protein>
<feature type="transmembrane region" description="Helical" evidence="2">
    <location>
        <begin position="139"/>
        <end position="161"/>
    </location>
</feature>
<dbReference type="OrthoDB" id="3239955at2"/>
<dbReference type="InterPro" id="IPR046671">
    <property type="entry name" value="DUF6541"/>
</dbReference>
<feature type="transmembrane region" description="Helical" evidence="2">
    <location>
        <begin position="369"/>
        <end position="391"/>
    </location>
</feature>
<evidence type="ECO:0008006" key="5">
    <source>
        <dbReference type="Google" id="ProtNLM"/>
    </source>
</evidence>
<accession>A0A261EQ01</accession>
<dbReference type="AlphaFoldDB" id="A0A261EQ01"/>
<feature type="region of interest" description="Disordered" evidence="1">
    <location>
        <begin position="436"/>
        <end position="456"/>
    </location>
</feature>
<evidence type="ECO:0000256" key="1">
    <source>
        <dbReference type="SAM" id="MobiDB-lite"/>
    </source>
</evidence>
<feature type="transmembrane region" description="Helical" evidence="2">
    <location>
        <begin position="15"/>
        <end position="36"/>
    </location>
</feature>
<dbReference type="Pfam" id="PF20176">
    <property type="entry name" value="DUF6541"/>
    <property type="match status" value="1"/>
</dbReference>
<gene>
    <name evidence="3" type="ORF">BOCO_1165</name>
</gene>
<keyword evidence="2" id="KW-0472">Membrane</keyword>
<keyword evidence="4" id="KW-1185">Reference proteome</keyword>
<feature type="transmembrane region" description="Helical" evidence="2">
    <location>
        <begin position="243"/>
        <end position="263"/>
    </location>
</feature>
<feature type="transmembrane region" description="Helical" evidence="2">
    <location>
        <begin position="291"/>
        <end position="316"/>
    </location>
</feature>
<feature type="transmembrane region" description="Helical" evidence="2">
    <location>
        <begin position="167"/>
        <end position="185"/>
    </location>
</feature>
<feature type="compositionally biased region" description="Polar residues" evidence="1">
    <location>
        <begin position="440"/>
        <end position="456"/>
    </location>
</feature>
<dbReference type="EMBL" id="MWWS01000007">
    <property type="protein sequence ID" value="OZG48929.1"/>
    <property type="molecule type" value="Genomic_DNA"/>
</dbReference>
<evidence type="ECO:0000313" key="3">
    <source>
        <dbReference type="EMBL" id="OZG48929.1"/>
    </source>
</evidence>
<dbReference type="Proteomes" id="UP000216004">
    <property type="component" value="Unassembled WGS sequence"/>
</dbReference>
<proteinExistence type="predicted"/>
<evidence type="ECO:0000313" key="4">
    <source>
        <dbReference type="Proteomes" id="UP000216004"/>
    </source>
</evidence>
<keyword evidence="2" id="KW-1133">Transmembrane helix</keyword>
<feature type="transmembrane region" description="Helical" evidence="2">
    <location>
        <begin position="205"/>
        <end position="237"/>
    </location>
</feature>
<reference evidence="3 4" key="1">
    <citation type="journal article" date="2017" name="BMC Genomics">
        <title>Comparative genomic and phylogenomic analyses of the Bifidobacteriaceae family.</title>
        <authorList>
            <person name="Lugli G.A."/>
            <person name="Milani C."/>
            <person name="Turroni F."/>
            <person name="Duranti S."/>
            <person name="Mancabelli L."/>
            <person name="Mangifesta M."/>
            <person name="Ferrario C."/>
            <person name="Modesto M."/>
            <person name="Mattarelli P."/>
            <person name="Jiri K."/>
            <person name="van Sinderen D."/>
            <person name="Ventura M."/>
        </authorList>
    </citation>
    <scope>NUCLEOTIDE SEQUENCE [LARGE SCALE GENOMIC DNA]</scope>
    <source>
        <strain evidence="3 4">DSM 22924</strain>
    </source>
</reference>
<dbReference type="RefSeq" id="WP_094723201.1">
    <property type="nucleotide sequence ID" value="NZ_MWWS01000007.1"/>
</dbReference>